<keyword evidence="3" id="KW-1185">Reference proteome</keyword>
<dbReference type="InterPro" id="IPR008979">
    <property type="entry name" value="Galactose-bd-like_sf"/>
</dbReference>
<evidence type="ECO:0000259" key="1">
    <source>
        <dbReference type="Pfam" id="PF18962"/>
    </source>
</evidence>
<feature type="domain" description="Secretion system C-terminal sorting" evidence="1">
    <location>
        <begin position="870"/>
        <end position="941"/>
    </location>
</feature>
<dbReference type="SUPFAM" id="SSF51126">
    <property type="entry name" value="Pectin lyase-like"/>
    <property type="match status" value="1"/>
</dbReference>
<dbReference type="Proteomes" id="UP000306918">
    <property type="component" value="Unassembled WGS sequence"/>
</dbReference>
<dbReference type="Gene3D" id="2.60.120.260">
    <property type="entry name" value="Galactose-binding domain-like"/>
    <property type="match status" value="1"/>
</dbReference>
<dbReference type="SUPFAM" id="SSF49785">
    <property type="entry name" value="Galactose-binding domain-like"/>
    <property type="match status" value="1"/>
</dbReference>
<dbReference type="InterPro" id="IPR026444">
    <property type="entry name" value="Secre_tail"/>
</dbReference>
<gene>
    <name evidence="2" type="ORF">FAM09_23910</name>
</gene>
<reference evidence="2 3" key="1">
    <citation type="submission" date="2019-04" db="EMBL/GenBank/DDBJ databases">
        <title>Niastella caeni sp. nov., isolated from activated sludge.</title>
        <authorList>
            <person name="Sheng M."/>
        </authorList>
    </citation>
    <scope>NUCLEOTIDE SEQUENCE [LARGE SCALE GENOMIC DNA]</scope>
    <source>
        <strain evidence="2 3">HX-2-15</strain>
    </source>
</reference>
<dbReference type="AlphaFoldDB" id="A0A4S8HFZ0"/>
<evidence type="ECO:0000313" key="3">
    <source>
        <dbReference type="Proteomes" id="UP000306918"/>
    </source>
</evidence>
<dbReference type="OrthoDB" id="792783at2"/>
<sequence length="947" mass="103329">MFQKTIAATPGMLQASWRNVFSFPFIFSLISFCVFLQSAIAQAPLVSLQNGQLVYNKYANARQTNVVNQIPDFSNSGYRGGGVRIPDVAVVKTIQPIPGNCRALIQSAIDSVAALPADANGHRGAILLKAGVYPVDSSLSIRTGGIVLRGEGNGLTGTVLIATRQVQHNFIILQGAGSGYGEVSGSRVHIADAYVPTGTKTITVPAGHSFAVGNNIVIQKTPNEAWIDTLNMRQYGWTTSQYRITFERQVVAVQGNTLTLNIPIVDPIEETYGGGDVYRSNVTGRIREIGIENMRIESDFISDTSENHGWVAVYMARVENSWVRNVVVKYFGNTAVSMLGNSRFNTVEDCAMIDPKSITTGGRKYSFNLDGYATSNLFQRCMTWGGRHDYVSGARVTGPNVFLDCISENTFDDIGPHHRYSTGLLFDNIYGGRMRVQDRGASGTGHGWAGAQTLFWNCRSVRSDFEVQSPPTARNWGIGCIGLVQVNTGYWESWGTHVLPRSLYLQQLQERMGMQAVNDIATPQQMQGTLRDSLRTRAIRIAGEPRVSPGTVPGSSFDLTDNGRIISAQYPNTNANEDYPRLIDNSSQTKYYRSGRTNLWVQYQSTVAAIVTYYTITSANDVPTRDPSNWTLAGSNDGVNWTTIDTRAGETFATRFLKKTYLINNNMTAYSYYRLTITGNNGHTGTQFAEWELFERRQQTITLSEIQDKTYGDEPFELVASASSGLPVTTELIAGPGILTDSFVTITGAGAITLRFSQAGNDNYFPVVVEKTVTVNKANQSISFSAISPKLKYEQVPLSSTSSSGLPVGFTVVAGSGQLTGNTLKLTGEGLVTIQAGQPGNENYEAGSPVQQTILVLGLGSVTDEFNLRIFPNPTRGAFTVRFIPVKGRNLSFTVFNSNGSIAGAATVLAESSTREVQFDIGAKPNGFYFLHVTDGLRRVVRMVIKY</sequence>
<comment type="caution">
    <text evidence="2">The sequence shown here is derived from an EMBL/GenBank/DDBJ whole genome shotgun (WGS) entry which is preliminary data.</text>
</comment>
<dbReference type="EMBL" id="STFF01000008">
    <property type="protein sequence ID" value="THU34070.1"/>
    <property type="molecule type" value="Genomic_DNA"/>
</dbReference>
<dbReference type="InterPro" id="IPR011050">
    <property type="entry name" value="Pectin_lyase_fold/virulence"/>
</dbReference>
<proteinExistence type="predicted"/>
<protein>
    <submittedName>
        <fullName evidence="2">T9SS type A sorting domain-containing protein</fullName>
    </submittedName>
</protein>
<dbReference type="Pfam" id="PF18962">
    <property type="entry name" value="Por_Secre_tail"/>
    <property type="match status" value="1"/>
</dbReference>
<name>A0A4S8HFZ0_9BACT</name>
<evidence type="ECO:0000313" key="2">
    <source>
        <dbReference type="EMBL" id="THU34070.1"/>
    </source>
</evidence>
<dbReference type="RefSeq" id="WP_136579686.1">
    <property type="nucleotide sequence ID" value="NZ_STFF01000008.1"/>
</dbReference>
<accession>A0A4S8HFZ0</accession>
<dbReference type="NCBIfam" id="TIGR04183">
    <property type="entry name" value="Por_Secre_tail"/>
    <property type="match status" value="1"/>
</dbReference>
<organism evidence="2 3">
    <name type="scientific">Niastella caeni</name>
    <dbReference type="NCBI Taxonomy" id="2569763"/>
    <lineage>
        <taxon>Bacteria</taxon>
        <taxon>Pseudomonadati</taxon>
        <taxon>Bacteroidota</taxon>
        <taxon>Chitinophagia</taxon>
        <taxon>Chitinophagales</taxon>
        <taxon>Chitinophagaceae</taxon>
        <taxon>Niastella</taxon>
    </lineage>
</organism>